<proteinExistence type="predicted"/>
<name>A0A6C0E6G4_9ZZZZ</name>
<evidence type="ECO:0000313" key="1">
    <source>
        <dbReference type="EMBL" id="QHT24358.1"/>
    </source>
</evidence>
<sequence>MSSPELIGAAVALFIVAALLYEYAEGFANPPGFKPWDPRNPPVAGRSYNTLSKYDTVPADLNEAEPIAKVPIPSAPSKQTAQLKDLYDLDTKLTQWLESAAQRDLDSPGSLTTEQQHRRIRYQGRRADVRNQLETGVVTDSWQNVGKEIKEIYEDNEVWQEFYPTMAGIYTFGKGAPDALLTPTEYTEFFAIFEEALRELESATLQDTILKVRIQQLHTIRQELKEVARKGTPPIMMNAAKHFLRRMIHPEQTLPTLFSMVVPEPTLEKSTRDVLIEIRDCRVPDQGLRDALLSGAVSAPEGRRRLREMKDKWEPVGWEPADFVGLEDKRTKRLCKQIRQAFPKDADALGCDTIGPGTMATVCDRLRYSVPTVSPEQFGCPPQEGRRRMA</sequence>
<dbReference type="EMBL" id="MN739744">
    <property type="protein sequence ID" value="QHT24358.1"/>
    <property type="molecule type" value="Genomic_DNA"/>
</dbReference>
<accession>A0A6C0E6G4</accession>
<organism evidence="1">
    <name type="scientific">viral metagenome</name>
    <dbReference type="NCBI Taxonomy" id="1070528"/>
    <lineage>
        <taxon>unclassified sequences</taxon>
        <taxon>metagenomes</taxon>
        <taxon>organismal metagenomes</taxon>
    </lineage>
</organism>
<reference evidence="1" key="1">
    <citation type="journal article" date="2020" name="Nature">
        <title>Giant virus diversity and host interactions through global metagenomics.</title>
        <authorList>
            <person name="Schulz F."/>
            <person name="Roux S."/>
            <person name="Paez-Espino D."/>
            <person name="Jungbluth S."/>
            <person name="Walsh D.A."/>
            <person name="Denef V.J."/>
            <person name="McMahon K.D."/>
            <person name="Konstantinidis K.T."/>
            <person name="Eloe-Fadrosh E.A."/>
            <person name="Kyrpides N.C."/>
            <person name="Woyke T."/>
        </authorList>
    </citation>
    <scope>NUCLEOTIDE SEQUENCE</scope>
    <source>
        <strain evidence="1">GVMAG-M-3300023179-138</strain>
    </source>
</reference>
<protein>
    <submittedName>
        <fullName evidence="1">Uncharacterized protein</fullName>
    </submittedName>
</protein>
<dbReference type="AlphaFoldDB" id="A0A6C0E6G4"/>